<proteinExistence type="predicted"/>
<evidence type="ECO:0000259" key="6">
    <source>
        <dbReference type="PROSITE" id="PS50863"/>
    </source>
</evidence>
<keyword evidence="4" id="KW-0804">Transcription</keyword>
<reference evidence="7 8" key="1">
    <citation type="submission" date="2019-06" db="EMBL/GenBank/DDBJ databases">
        <title>A chromosomal-level reference genome of Carpinus fangiana (Coryloideae, Betulaceae).</title>
        <authorList>
            <person name="Yang X."/>
            <person name="Wang Z."/>
            <person name="Zhang L."/>
            <person name="Hao G."/>
            <person name="Liu J."/>
            <person name="Yang Y."/>
        </authorList>
    </citation>
    <scope>NUCLEOTIDE SEQUENCE [LARGE SCALE GENOMIC DNA]</scope>
    <source>
        <strain evidence="7">Cfa_2016G</strain>
        <tissue evidence="7">Leaf</tissue>
    </source>
</reference>
<dbReference type="GO" id="GO:0003700">
    <property type="term" value="F:DNA-binding transcription factor activity"/>
    <property type="evidence" value="ECO:0007669"/>
    <property type="project" value="InterPro"/>
</dbReference>
<accession>A0A5N6RI98</accession>
<dbReference type="Proteomes" id="UP000327013">
    <property type="component" value="Chromosome 7"/>
</dbReference>
<dbReference type="Gene3D" id="2.40.330.10">
    <property type="entry name" value="DNA-binding pseudobarrel domain"/>
    <property type="match status" value="2"/>
</dbReference>
<evidence type="ECO:0000256" key="4">
    <source>
        <dbReference type="ARBA" id="ARBA00023163"/>
    </source>
</evidence>
<gene>
    <name evidence="7" type="ORF">FH972_016802</name>
</gene>
<dbReference type="Pfam" id="PF02362">
    <property type="entry name" value="B3"/>
    <property type="match status" value="2"/>
</dbReference>
<dbReference type="InterPro" id="IPR015300">
    <property type="entry name" value="DNA-bd_pseudobarrel_sf"/>
</dbReference>
<evidence type="ECO:0000256" key="2">
    <source>
        <dbReference type="ARBA" id="ARBA00023015"/>
    </source>
</evidence>
<dbReference type="GO" id="GO:0005634">
    <property type="term" value="C:nucleus"/>
    <property type="evidence" value="ECO:0007669"/>
    <property type="project" value="UniProtKB-SubCell"/>
</dbReference>
<protein>
    <recommendedName>
        <fullName evidence="6">TF-B3 domain-containing protein</fullName>
    </recommendedName>
</protein>
<dbReference type="PANTHER" id="PTHR31140">
    <property type="entry name" value="B3 DOMAIN-CONTAINING TRANSCRIPTION FACTOR ABI3"/>
    <property type="match status" value="1"/>
</dbReference>
<dbReference type="SMART" id="SM01019">
    <property type="entry name" value="B3"/>
    <property type="match status" value="1"/>
</dbReference>
<dbReference type="InterPro" id="IPR003340">
    <property type="entry name" value="B3_DNA-bd"/>
</dbReference>
<dbReference type="AlphaFoldDB" id="A0A5N6RI98"/>
<keyword evidence="2" id="KW-0805">Transcription regulation</keyword>
<feature type="domain" description="TF-B3" evidence="6">
    <location>
        <begin position="62"/>
        <end position="153"/>
    </location>
</feature>
<dbReference type="InterPro" id="IPR044800">
    <property type="entry name" value="LEC2-like"/>
</dbReference>
<dbReference type="CDD" id="cd10017">
    <property type="entry name" value="B3_DNA"/>
    <property type="match status" value="1"/>
</dbReference>
<evidence type="ECO:0000256" key="3">
    <source>
        <dbReference type="ARBA" id="ARBA00023125"/>
    </source>
</evidence>
<organism evidence="7 8">
    <name type="scientific">Carpinus fangiana</name>
    <dbReference type="NCBI Taxonomy" id="176857"/>
    <lineage>
        <taxon>Eukaryota</taxon>
        <taxon>Viridiplantae</taxon>
        <taxon>Streptophyta</taxon>
        <taxon>Embryophyta</taxon>
        <taxon>Tracheophyta</taxon>
        <taxon>Spermatophyta</taxon>
        <taxon>Magnoliopsida</taxon>
        <taxon>eudicotyledons</taxon>
        <taxon>Gunneridae</taxon>
        <taxon>Pentapetalae</taxon>
        <taxon>rosids</taxon>
        <taxon>fabids</taxon>
        <taxon>Fagales</taxon>
        <taxon>Betulaceae</taxon>
        <taxon>Carpinus</taxon>
    </lineage>
</organism>
<dbReference type="GO" id="GO:0003677">
    <property type="term" value="F:DNA binding"/>
    <property type="evidence" value="ECO:0007669"/>
    <property type="project" value="UniProtKB-KW"/>
</dbReference>
<evidence type="ECO:0000313" key="8">
    <source>
        <dbReference type="Proteomes" id="UP000327013"/>
    </source>
</evidence>
<keyword evidence="8" id="KW-1185">Reference proteome</keyword>
<dbReference type="EMBL" id="CM017327">
    <property type="protein sequence ID" value="KAE8098763.1"/>
    <property type="molecule type" value="Genomic_DNA"/>
</dbReference>
<evidence type="ECO:0000313" key="7">
    <source>
        <dbReference type="EMBL" id="KAE8098763.1"/>
    </source>
</evidence>
<keyword evidence="3" id="KW-0238">DNA-binding</keyword>
<dbReference type="PANTHER" id="PTHR31140:SF139">
    <property type="entry name" value="B3 DOMAIN-CONTAINING PROTEIN OS02G0455900-RELATED"/>
    <property type="match status" value="1"/>
</dbReference>
<dbReference type="SUPFAM" id="SSF101936">
    <property type="entry name" value="DNA-binding pseudobarrel domain"/>
    <property type="match status" value="2"/>
</dbReference>
<dbReference type="OrthoDB" id="1698378at2759"/>
<dbReference type="PROSITE" id="PS50863">
    <property type="entry name" value="B3"/>
    <property type="match status" value="1"/>
</dbReference>
<evidence type="ECO:0000256" key="5">
    <source>
        <dbReference type="ARBA" id="ARBA00023242"/>
    </source>
</evidence>
<keyword evidence="5" id="KW-0539">Nucleus</keyword>
<comment type="subcellular location">
    <subcellularLocation>
        <location evidence="1">Nucleus</location>
    </subcellularLocation>
</comment>
<name>A0A5N6RI98_9ROSI</name>
<sequence>MAATTGDANSASSGIYPAWPPACEGHGNSKVCPKCMFKDYEREVVFKKILCRSDIQEAGSYRLYIPKEHASRICSPANGSEVITFCDVQMESWPMGFRTSDGRAYLGAGWIKFAREKQLRAGDTLIFYEVRNMQPGSAPQQMESWPMGFRTSDGRAYLGAGWIKFAREKQLRAGDTLIFYEVRCGQTQRTRFFMIAVSYKDRLQILGAPINYTN</sequence>
<evidence type="ECO:0000256" key="1">
    <source>
        <dbReference type="ARBA" id="ARBA00004123"/>
    </source>
</evidence>